<feature type="compositionally biased region" description="Basic and acidic residues" evidence="1">
    <location>
        <begin position="276"/>
        <end position="297"/>
    </location>
</feature>
<dbReference type="AlphaFoldDB" id="A0AAP0BNH4"/>
<protein>
    <recommendedName>
        <fullName evidence="2">Retrotransposon gag domain-containing protein</fullName>
    </recommendedName>
</protein>
<feature type="compositionally biased region" description="Low complexity" evidence="1">
    <location>
        <begin position="18"/>
        <end position="37"/>
    </location>
</feature>
<organism evidence="3 4">
    <name type="scientific">Platanthera zijinensis</name>
    <dbReference type="NCBI Taxonomy" id="2320716"/>
    <lineage>
        <taxon>Eukaryota</taxon>
        <taxon>Viridiplantae</taxon>
        <taxon>Streptophyta</taxon>
        <taxon>Embryophyta</taxon>
        <taxon>Tracheophyta</taxon>
        <taxon>Spermatophyta</taxon>
        <taxon>Magnoliopsida</taxon>
        <taxon>Liliopsida</taxon>
        <taxon>Asparagales</taxon>
        <taxon>Orchidaceae</taxon>
        <taxon>Orchidoideae</taxon>
        <taxon>Orchideae</taxon>
        <taxon>Orchidinae</taxon>
        <taxon>Platanthera</taxon>
    </lineage>
</organism>
<evidence type="ECO:0000313" key="4">
    <source>
        <dbReference type="Proteomes" id="UP001418222"/>
    </source>
</evidence>
<dbReference type="InterPro" id="IPR005162">
    <property type="entry name" value="Retrotrans_gag_dom"/>
</dbReference>
<keyword evidence="4" id="KW-1185">Reference proteome</keyword>
<accession>A0AAP0BNH4</accession>
<reference evidence="3 4" key="1">
    <citation type="journal article" date="2022" name="Nat. Plants">
        <title>Genomes of leafy and leafless Platanthera orchids illuminate the evolution of mycoheterotrophy.</title>
        <authorList>
            <person name="Li M.H."/>
            <person name="Liu K.W."/>
            <person name="Li Z."/>
            <person name="Lu H.C."/>
            <person name="Ye Q.L."/>
            <person name="Zhang D."/>
            <person name="Wang J.Y."/>
            <person name="Li Y.F."/>
            <person name="Zhong Z.M."/>
            <person name="Liu X."/>
            <person name="Yu X."/>
            <person name="Liu D.K."/>
            <person name="Tu X.D."/>
            <person name="Liu B."/>
            <person name="Hao Y."/>
            <person name="Liao X.Y."/>
            <person name="Jiang Y.T."/>
            <person name="Sun W.H."/>
            <person name="Chen J."/>
            <person name="Chen Y.Q."/>
            <person name="Ai Y."/>
            <person name="Zhai J.W."/>
            <person name="Wu S.S."/>
            <person name="Zhou Z."/>
            <person name="Hsiao Y.Y."/>
            <person name="Wu W.L."/>
            <person name="Chen Y.Y."/>
            <person name="Lin Y.F."/>
            <person name="Hsu J.L."/>
            <person name="Li C.Y."/>
            <person name="Wang Z.W."/>
            <person name="Zhao X."/>
            <person name="Zhong W.Y."/>
            <person name="Ma X.K."/>
            <person name="Ma L."/>
            <person name="Huang J."/>
            <person name="Chen G.Z."/>
            <person name="Huang M.Z."/>
            <person name="Huang L."/>
            <person name="Peng D.H."/>
            <person name="Luo Y.B."/>
            <person name="Zou S.Q."/>
            <person name="Chen S.P."/>
            <person name="Lan S."/>
            <person name="Tsai W.C."/>
            <person name="Van de Peer Y."/>
            <person name="Liu Z.J."/>
        </authorList>
    </citation>
    <scope>NUCLEOTIDE SEQUENCE [LARGE SCALE GENOMIC DNA]</scope>
    <source>
        <strain evidence="3">Lor287</strain>
    </source>
</reference>
<name>A0AAP0BNH4_9ASPA</name>
<feature type="domain" description="Retrotransposon gag" evidence="2">
    <location>
        <begin position="132"/>
        <end position="230"/>
    </location>
</feature>
<sequence>MGDRDQHQRSTVRMEVGQSSTGAPATSSPATNPTSQQGTPQAPDVVLTPPAPVPFQQTEMGQTLTAILESFRAQQAPAPQPNPGANWMTVFRGLSPPSYQGTESAVHTEEWLDTIYEMLAGIRCPTEEAVALAVSCLESHGKRWWKSQLDTTFAGVDCADITWEEFRAALLGHFVPQSARDDLEDRFLRLRQGSRTVVEYYQEFTHLARYADAYQLDDAGYARRFYKGLQDDMRQALLFVSEGSLARILEMAKKREADQLIVRSRKRPAEDTVIGGRRDRPRGQIIGERRNGEQPRQ</sequence>
<comment type="caution">
    <text evidence="3">The sequence shown here is derived from an EMBL/GenBank/DDBJ whole genome shotgun (WGS) entry which is preliminary data.</text>
</comment>
<dbReference type="Pfam" id="PF03732">
    <property type="entry name" value="Retrotrans_gag"/>
    <property type="match status" value="1"/>
</dbReference>
<evidence type="ECO:0000256" key="1">
    <source>
        <dbReference type="SAM" id="MobiDB-lite"/>
    </source>
</evidence>
<feature type="region of interest" description="Disordered" evidence="1">
    <location>
        <begin position="266"/>
        <end position="297"/>
    </location>
</feature>
<dbReference type="PANTHER" id="PTHR15503:SF42">
    <property type="entry name" value="ZINC FINGER, CCHC-TYPE, RETROTRANSPOSON GAG DOMAIN, ASPARTIC PEPTIDASE DOMAIN PROTEIN-RELATED"/>
    <property type="match status" value="1"/>
</dbReference>
<dbReference type="Proteomes" id="UP001418222">
    <property type="component" value="Unassembled WGS sequence"/>
</dbReference>
<gene>
    <name evidence="3" type="ORF">KSP39_PZI007913</name>
</gene>
<proteinExistence type="predicted"/>
<feature type="region of interest" description="Disordered" evidence="1">
    <location>
        <begin position="1"/>
        <end position="56"/>
    </location>
</feature>
<dbReference type="InterPro" id="IPR032567">
    <property type="entry name" value="RTL1-rel"/>
</dbReference>
<evidence type="ECO:0000313" key="3">
    <source>
        <dbReference type="EMBL" id="KAK8944456.1"/>
    </source>
</evidence>
<evidence type="ECO:0000259" key="2">
    <source>
        <dbReference type="Pfam" id="PF03732"/>
    </source>
</evidence>
<dbReference type="PANTHER" id="PTHR15503">
    <property type="entry name" value="LDOC1 RELATED"/>
    <property type="match status" value="1"/>
</dbReference>
<dbReference type="EMBL" id="JBBWWQ010000006">
    <property type="protein sequence ID" value="KAK8944456.1"/>
    <property type="molecule type" value="Genomic_DNA"/>
</dbReference>